<feature type="transmembrane region" description="Helical" evidence="12">
    <location>
        <begin position="48"/>
        <end position="71"/>
    </location>
</feature>
<comment type="subcellular location">
    <subcellularLocation>
        <location evidence="1">Endoplasmic reticulum membrane</location>
        <topology evidence="1">Single-pass type II membrane protein</topology>
    </subcellularLocation>
</comment>
<dbReference type="PANTHER" id="PTHR10806:SF6">
    <property type="entry name" value="SIGNAL PEPTIDASE COMPLEX CATALYTIC SUBUNIT SEC11"/>
    <property type="match status" value="1"/>
</dbReference>
<dbReference type="GO" id="GO:0004252">
    <property type="term" value="F:serine-type endopeptidase activity"/>
    <property type="evidence" value="ECO:0007669"/>
    <property type="project" value="UniProtKB-UniRule"/>
</dbReference>
<evidence type="ECO:0000256" key="9">
    <source>
        <dbReference type="ARBA" id="ARBA00033305"/>
    </source>
</evidence>
<keyword evidence="4" id="KW-0378">Hydrolase</keyword>
<protein>
    <recommendedName>
        <fullName evidence="9 11">Signal peptidase I</fullName>
        <ecNumber evidence="11">3.4.21.89</ecNumber>
    </recommendedName>
</protein>
<evidence type="ECO:0000256" key="10">
    <source>
        <dbReference type="ARBA" id="ARBA00045533"/>
    </source>
</evidence>
<comment type="function">
    <text evidence="10">Catalytic component of the signal peptidase complex (SPC) which catalyzes the cleavage of N-terminal signal sequences from nascent proteins as they are translocated into the lumen of the endoplasmic reticulum. Specifically cleaves N-terminal signal peptides that contain a hydrophobic alpha-helix (h-region) shorter than 18-20 amino acids.</text>
</comment>
<accession>A0A369BIC6</accession>
<evidence type="ECO:0000256" key="5">
    <source>
        <dbReference type="ARBA" id="ARBA00022824"/>
    </source>
</evidence>
<dbReference type="GO" id="GO:0016020">
    <property type="term" value="C:membrane"/>
    <property type="evidence" value="ECO:0007669"/>
    <property type="project" value="UniProtKB-UniRule"/>
</dbReference>
<dbReference type="GO" id="GO:0006465">
    <property type="term" value="P:signal peptide processing"/>
    <property type="evidence" value="ECO:0007669"/>
    <property type="project" value="UniProtKB-UniRule"/>
</dbReference>
<dbReference type="SUPFAM" id="SSF51306">
    <property type="entry name" value="LexA/Signal peptidase"/>
    <property type="match status" value="1"/>
</dbReference>
<evidence type="ECO:0000256" key="1">
    <source>
        <dbReference type="ARBA" id="ARBA00004648"/>
    </source>
</evidence>
<keyword evidence="5" id="KW-0256">Endoplasmic reticulum</keyword>
<evidence type="ECO:0000256" key="2">
    <source>
        <dbReference type="ARBA" id="ARBA00022670"/>
    </source>
</evidence>
<evidence type="ECO:0000313" key="14">
    <source>
        <dbReference type="Proteomes" id="UP000253034"/>
    </source>
</evidence>
<evidence type="ECO:0000313" key="13">
    <source>
        <dbReference type="EMBL" id="RCX20187.1"/>
    </source>
</evidence>
<keyword evidence="3 12" id="KW-0812">Transmembrane</keyword>
<gene>
    <name evidence="13" type="ORF">DFR58_102260</name>
</gene>
<evidence type="ECO:0000256" key="6">
    <source>
        <dbReference type="ARBA" id="ARBA00022968"/>
    </source>
</evidence>
<dbReference type="Proteomes" id="UP000253034">
    <property type="component" value="Unassembled WGS sequence"/>
</dbReference>
<dbReference type="GO" id="GO:0009003">
    <property type="term" value="F:signal peptidase activity"/>
    <property type="evidence" value="ECO:0007669"/>
    <property type="project" value="UniProtKB-EC"/>
</dbReference>
<sequence>MPQAKYTTEQEIEEMRMEILREKQKMQREHDNTTGEKGFSKRRLAARAAGWTVFLSAVILLISAIVSINAAKSKGQIPSFLGIFQLYVVESGSMEPTFDIGTIILCRIPKEPQSLKENDIVTFKTLSGAIVTHRIVEVMAEEGGGAAYRTKGDNPQNSEDTELLTPDRVIAIFVAKIPLT</sequence>
<dbReference type="EMBL" id="QPJT01000002">
    <property type="protein sequence ID" value="RCX20187.1"/>
    <property type="molecule type" value="Genomic_DNA"/>
</dbReference>
<evidence type="ECO:0000256" key="3">
    <source>
        <dbReference type="ARBA" id="ARBA00022692"/>
    </source>
</evidence>
<dbReference type="PANTHER" id="PTHR10806">
    <property type="entry name" value="SIGNAL PEPTIDASE COMPLEX CATALYTIC SUBUNIT SEC11"/>
    <property type="match status" value="1"/>
</dbReference>
<evidence type="ECO:0000256" key="8">
    <source>
        <dbReference type="ARBA" id="ARBA00023136"/>
    </source>
</evidence>
<dbReference type="InterPro" id="IPR019756">
    <property type="entry name" value="Pept_S26A_signal_pept_1_Ser-AS"/>
</dbReference>
<dbReference type="OrthoDB" id="1648066at2"/>
<dbReference type="Gene3D" id="2.10.109.10">
    <property type="entry name" value="Umud Fragment, subunit A"/>
    <property type="match status" value="1"/>
</dbReference>
<evidence type="ECO:0000256" key="4">
    <source>
        <dbReference type="ARBA" id="ARBA00022801"/>
    </source>
</evidence>
<name>A0A369BIC6_9FIRM</name>
<comment type="caution">
    <text evidence="13">The sequence shown here is derived from an EMBL/GenBank/DDBJ whole genome shotgun (WGS) entry which is preliminary data.</text>
</comment>
<dbReference type="InterPro" id="IPR036286">
    <property type="entry name" value="LexA/Signal_pep-like_sf"/>
</dbReference>
<reference evidence="13 14" key="1">
    <citation type="submission" date="2018-07" db="EMBL/GenBank/DDBJ databases">
        <title>Genomic Encyclopedia of Type Strains, Phase IV (KMG-IV): sequencing the most valuable type-strain genomes for metagenomic binning, comparative biology and taxonomic classification.</title>
        <authorList>
            <person name="Goeker M."/>
        </authorList>
    </citation>
    <scope>NUCLEOTIDE SEQUENCE [LARGE SCALE GENOMIC DNA]</scope>
    <source>
        <strain evidence="13 14">DSM 27016</strain>
    </source>
</reference>
<dbReference type="RefSeq" id="WP_114296297.1">
    <property type="nucleotide sequence ID" value="NZ_QPJT01000002.1"/>
</dbReference>
<evidence type="ECO:0000256" key="12">
    <source>
        <dbReference type="SAM" id="Phobius"/>
    </source>
</evidence>
<proteinExistence type="predicted"/>
<keyword evidence="2" id="KW-0645">Protease</keyword>
<keyword evidence="6" id="KW-0735">Signal-anchor</keyword>
<dbReference type="AlphaFoldDB" id="A0A369BIC6"/>
<keyword evidence="7 12" id="KW-1133">Transmembrane helix</keyword>
<evidence type="ECO:0000256" key="7">
    <source>
        <dbReference type="ARBA" id="ARBA00022989"/>
    </source>
</evidence>
<keyword evidence="8 12" id="KW-0472">Membrane</keyword>
<dbReference type="InterPro" id="IPR019533">
    <property type="entry name" value="Peptidase_S26"/>
</dbReference>
<organism evidence="13 14">
    <name type="scientific">Anaerobacterium chartisolvens</name>
    <dbReference type="NCBI Taxonomy" id="1297424"/>
    <lineage>
        <taxon>Bacteria</taxon>
        <taxon>Bacillati</taxon>
        <taxon>Bacillota</taxon>
        <taxon>Clostridia</taxon>
        <taxon>Eubacteriales</taxon>
        <taxon>Oscillospiraceae</taxon>
        <taxon>Anaerobacterium</taxon>
    </lineage>
</organism>
<dbReference type="CDD" id="cd06530">
    <property type="entry name" value="S26_SPase_I"/>
    <property type="match status" value="1"/>
</dbReference>
<dbReference type="InterPro" id="IPR001733">
    <property type="entry name" value="Peptidase_S26B"/>
</dbReference>
<evidence type="ECO:0000256" key="11">
    <source>
        <dbReference type="NCBIfam" id="TIGR02228"/>
    </source>
</evidence>
<dbReference type="EC" id="3.4.21.89" evidence="11"/>
<dbReference type="NCBIfam" id="TIGR02228">
    <property type="entry name" value="sigpep_I_arch"/>
    <property type="match status" value="1"/>
</dbReference>
<keyword evidence="14" id="KW-1185">Reference proteome</keyword>
<dbReference type="PROSITE" id="PS00501">
    <property type="entry name" value="SPASE_I_1"/>
    <property type="match status" value="1"/>
</dbReference>